<dbReference type="InterPro" id="IPR036812">
    <property type="entry name" value="NAD(P)_OxRdtase_dom_sf"/>
</dbReference>
<protein>
    <submittedName>
        <fullName evidence="2">Oxidoreductase</fullName>
    </submittedName>
</protein>
<dbReference type="EMBL" id="PHKV01000003">
    <property type="protein sequence ID" value="PKV12321.1"/>
    <property type="molecule type" value="Genomic_DNA"/>
</dbReference>
<dbReference type="PANTHER" id="PTHR42686">
    <property type="entry name" value="GH17980P-RELATED"/>
    <property type="match status" value="1"/>
</dbReference>
<keyword evidence="5" id="KW-1185">Reference proteome</keyword>
<evidence type="ECO:0000259" key="1">
    <source>
        <dbReference type="Pfam" id="PF00248"/>
    </source>
</evidence>
<dbReference type="InterPro" id="IPR023210">
    <property type="entry name" value="NADP_OxRdtase_dom"/>
</dbReference>
<dbReference type="EMBL" id="PHKW01000003">
    <property type="protein sequence ID" value="PKV16598.1"/>
    <property type="molecule type" value="Genomic_DNA"/>
</dbReference>
<evidence type="ECO:0000313" key="3">
    <source>
        <dbReference type="EMBL" id="PKV16598.1"/>
    </source>
</evidence>
<accession>A0A2N3RIK9</accession>
<dbReference type="GO" id="GO:0016491">
    <property type="term" value="F:oxidoreductase activity"/>
    <property type="evidence" value="ECO:0007669"/>
    <property type="project" value="InterPro"/>
</dbReference>
<feature type="domain" description="NADP-dependent oxidoreductase" evidence="1">
    <location>
        <begin position="32"/>
        <end position="326"/>
    </location>
</feature>
<gene>
    <name evidence="2" type="ORF">XpruCFBP8353_10255</name>
    <name evidence="3" type="ORF">XpruCFBP8354_10255</name>
</gene>
<dbReference type="GO" id="GO:0005829">
    <property type="term" value="C:cytosol"/>
    <property type="evidence" value="ECO:0007669"/>
    <property type="project" value="TreeGrafter"/>
</dbReference>
<dbReference type="SUPFAM" id="SSF51430">
    <property type="entry name" value="NAD(P)-linked oxidoreductase"/>
    <property type="match status" value="1"/>
</dbReference>
<comment type="caution">
    <text evidence="2">The sequence shown here is derived from an EMBL/GenBank/DDBJ whole genome shotgun (WGS) entry which is preliminary data.</text>
</comment>
<dbReference type="Gene3D" id="3.20.20.100">
    <property type="entry name" value="NADP-dependent oxidoreductase domain"/>
    <property type="match status" value="1"/>
</dbReference>
<evidence type="ECO:0000313" key="2">
    <source>
        <dbReference type="EMBL" id="PKV12321.1"/>
    </source>
</evidence>
<dbReference type="Proteomes" id="UP000233748">
    <property type="component" value="Unassembled WGS sequence"/>
</dbReference>
<organism evidence="2 4">
    <name type="scientific">Xanthomonas prunicola</name>
    <dbReference type="NCBI Taxonomy" id="2053930"/>
    <lineage>
        <taxon>Bacteria</taxon>
        <taxon>Pseudomonadati</taxon>
        <taxon>Pseudomonadota</taxon>
        <taxon>Gammaproteobacteria</taxon>
        <taxon>Lysobacterales</taxon>
        <taxon>Lysobacteraceae</taxon>
        <taxon>Xanthomonas</taxon>
    </lineage>
</organism>
<evidence type="ECO:0000313" key="4">
    <source>
        <dbReference type="Proteomes" id="UP000233720"/>
    </source>
</evidence>
<dbReference type="PANTHER" id="PTHR42686:SF1">
    <property type="entry name" value="GH17980P-RELATED"/>
    <property type="match status" value="1"/>
</dbReference>
<sequence length="339" mass="36888">MRGLGSGILRTPDLPLGQQRRTLGRTKLLVSPIGLGCSGFWGHRRFDEGAAARVLEYALAQGVNLLDTGHNYSGFHAEPRLGRILRPLVAQYPRDSLVVSSKGGTLTGQAGISGAEQRDFSAAAITASCEASLRNLGLDYLDIYQLHGASEHDINDDLLLALQRLRERGLIRHTGINTHSASTLRWMIAHPDVFDVVLLDYNALQQDREPLIDQLQNVGIGVLAGTVLAQGHLLPARARLPRLSDAWYLARAWLKPSSRALMHCARDMRRAVASIDSQRPAQTAFAYVLQHPGVASGILGTTRIGNLDEVLQTRVQALDTAQRQRLVAAFGDGRGSPSH</sequence>
<evidence type="ECO:0000313" key="5">
    <source>
        <dbReference type="Proteomes" id="UP000233748"/>
    </source>
</evidence>
<dbReference type="CDD" id="cd19095">
    <property type="entry name" value="AKR_PA4992-like"/>
    <property type="match status" value="1"/>
</dbReference>
<dbReference type="RefSeq" id="WP_101363159.1">
    <property type="nucleotide sequence ID" value="NZ_PHKV01000003.1"/>
</dbReference>
<dbReference type="AlphaFoldDB" id="A0A2N3RIK9"/>
<proteinExistence type="predicted"/>
<dbReference type="OrthoDB" id="9768793at2"/>
<dbReference type="Pfam" id="PF00248">
    <property type="entry name" value="Aldo_ket_red"/>
    <property type="match status" value="1"/>
</dbReference>
<dbReference type="Proteomes" id="UP000233720">
    <property type="component" value="Unassembled WGS sequence"/>
</dbReference>
<name>A0A2N3RIK9_9XANT</name>
<dbReference type="InterPro" id="IPR020471">
    <property type="entry name" value="AKR"/>
</dbReference>
<reference evidence="4 5" key="1">
    <citation type="submission" date="2017-11" db="EMBL/GenBank/DDBJ databases">
        <title>Xanthomonas prunicola sp. nov., a novel pathogen that affects nectarine (Prunus persica var. nectarine) trees.</title>
        <authorList>
            <person name="Lopez M."/>
            <person name="Lopez-Soriano P."/>
            <person name="Garita-Cambronero J."/>
            <person name="Beltran C."/>
            <person name="Taghouti G."/>
            <person name="Portier P."/>
            <person name="Cubero J."/>
            <person name="Fischer-Le Saux M."/>
            <person name="Marco-Noales E."/>
        </authorList>
    </citation>
    <scope>NUCLEOTIDE SEQUENCE [LARGE SCALE GENOMIC DNA]</scope>
    <source>
        <strain evidence="2 4">CFBP8353</strain>
        <strain evidence="3 5">CFBP8354</strain>
    </source>
</reference>